<dbReference type="InterPro" id="IPR051531">
    <property type="entry name" value="N-acetyltransferase"/>
</dbReference>
<dbReference type="AlphaFoldDB" id="A0A4R1I4B0"/>
<dbReference type="OrthoDB" id="6293260at2"/>
<dbReference type="Pfam" id="PF13302">
    <property type="entry name" value="Acetyltransf_3"/>
    <property type="match status" value="1"/>
</dbReference>
<dbReference type="Proteomes" id="UP000295030">
    <property type="component" value="Unassembled WGS sequence"/>
</dbReference>
<sequence>MHRSAEIIVTPRLILRSLASADIQVLYDHVLSDAAVMAAALFGGPMSFSQSIRFIDRSFDNGSGKRGLGVLVERDTQQVVGFAGLLQCAALGKPDFELGFVLRRSAWGRGYATEIGRGQLHYGFHVLGLPRILALASPKNNASIAVLKKIGMDFHSNVLDAQRGDRLVYAARRPL</sequence>
<reference evidence="2 3" key="1">
    <citation type="submission" date="2019-03" db="EMBL/GenBank/DDBJ databases">
        <title>Genomic Encyclopedia of Type Strains, Phase IV (KMG-IV): sequencing the most valuable type-strain genomes for metagenomic binning, comparative biology and taxonomic classification.</title>
        <authorList>
            <person name="Goeker M."/>
        </authorList>
    </citation>
    <scope>NUCLEOTIDE SEQUENCE [LARGE SCALE GENOMIC DNA]</scope>
    <source>
        <strain evidence="2 3">DSM 101</strain>
    </source>
</reference>
<dbReference type="PROSITE" id="PS51186">
    <property type="entry name" value="GNAT"/>
    <property type="match status" value="1"/>
</dbReference>
<proteinExistence type="predicted"/>
<name>A0A4R1I4B0_ANCAQ</name>
<dbReference type="PANTHER" id="PTHR43792:SF1">
    <property type="entry name" value="N-ACETYLTRANSFERASE DOMAIN-CONTAINING PROTEIN"/>
    <property type="match status" value="1"/>
</dbReference>
<protein>
    <submittedName>
        <fullName evidence="2">RimJ/RimL family protein N-acetyltransferase</fullName>
    </submittedName>
</protein>
<keyword evidence="2" id="KW-0808">Transferase</keyword>
<evidence type="ECO:0000259" key="1">
    <source>
        <dbReference type="PROSITE" id="PS51186"/>
    </source>
</evidence>
<dbReference type="InterPro" id="IPR000182">
    <property type="entry name" value="GNAT_dom"/>
</dbReference>
<dbReference type="RefSeq" id="WP_131835946.1">
    <property type="nucleotide sequence ID" value="NZ_SMFY01000002.1"/>
</dbReference>
<accession>A0A4R1I4B0</accession>
<evidence type="ECO:0000313" key="2">
    <source>
        <dbReference type="EMBL" id="TCK28843.1"/>
    </source>
</evidence>
<gene>
    <name evidence="2" type="ORF">EV667_2857</name>
</gene>
<dbReference type="EMBL" id="SMFY01000002">
    <property type="protein sequence ID" value="TCK28843.1"/>
    <property type="molecule type" value="Genomic_DNA"/>
</dbReference>
<dbReference type="PANTHER" id="PTHR43792">
    <property type="entry name" value="GNAT FAMILY, PUTATIVE (AFU_ORTHOLOGUE AFUA_3G00765)-RELATED-RELATED"/>
    <property type="match status" value="1"/>
</dbReference>
<comment type="caution">
    <text evidence="2">The sequence shown here is derived from an EMBL/GenBank/DDBJ whole genome shotgun (WGS) entry which is preliminary data.</text>
</comment>
<dbReference type="GO" id="GO:0016747">
    <property type="term" value="F:acyltransferase activity, transferring groups other than amino-acyl groups"/>
    <property type="evidence" value="ECO:0007669"/>
    <property type="project" value="InterPro"/>
</dbReference>
<feature type="domain" description="N-acetyltransferase" evidence="1">
    <location>
        <begin position="13"/>
        <end position="174"/>
    </location>
</feature>
<dbReference type="SUPFAM" id="SSF55729">
    <property type="entry name" value="Acyl-CoA N-acyltransferases (Nat)"/>
    <property type="match status" value="1"/>
</dbReference>
<keyword evidence="3" id="KW-1185">Reference proteome</keyword>
<evidence type="ECO:0000313" key="3">
    <source>
        <dbReference type="Proteomes" id="UP000295030"/>
    </source>
</evidence>
<dbReference type="InterPro" id="IPR016181">
    <property type="entry name" value="Acyl_CoA_acyltransferase"/>
</dbReference>
<organism evidence="2 3">
    <name type="scientific">Ancylobacter aquaticus</name>
    <dbReference type="NCBI Taxonomy" id="100"/>
    <lineage>
        <taxon>Bacteria</taxon>
        <taxon>Pseudomonadati</taxon>
        <taxon>Pseudomonadota</taxon>
        <taxon>Alphaproteobacteria</taxon>
        <taxon>Hyphomicrobiales</taxon>
        <taxon>Xanthobacteraceae</taxon>
        <taxon>Ancylobacter</taxon>
    </lineage>
</organism>
<dbReference type="Gene3D" id="3.40.630.30">
    <property type="match status" value="1"/>
</dbReference>